<name>A0A430VIM7_THESC</name>
<evidence type="ECO:0000313" key="2">
    <source>
        <dbReference type="Proteomes" id="UP000287467"/>
    </source>
</evidence>
<dbReference type="EMBL" id="PEMW01000376">
    <property type="protein sequence ID" value="RTI50959.1"/>
    <property type="molecule type" value="Genomic_DNA"/>
</dbReference>
<dbReference type="AlphaFoldDB" id="A0A430VIM7"/>
<accession>A0A430VIM7</accession>
<reference evidence="1 2" key="1">
    <citation type="journal article" date="2019" name="Extremophiles">
        <title>Biogeography of thermophiles and predominance of Thermus scotoductus in domestic water heaters.</title>
        <authorList>
            <person name="Wilpiszeski R.L."/>
            <person name="Zhang Z."/>
            <person name="House C.H."/>
        </authorList>
    </citation>
    <scope>NUCLEOTIDE SEQUENCE [LARGE SCALE GENOMIC DNA]</scope>
    <source>
        <strain evidence="1 2">1_S1</strain>
    </source>
</reference>
<proteinExistence type="predicted"/>
<protein>
    <submittedName>
        <fullName evidence="1">Transposase</fullName>
    </submittedName>
</protein>
<dbReference type="Proteomes" id="UP000287467">
    <property type="component" value="Unassembled WGS sequence"/>
</dbReference>
<gene>
    <name evidence="1" type="ORF">CSW14_09915</name>
</gene>
<feature type="non-terminal residue" evidence="1">
    <location>
        <position position="136"/>
    </location>
</feature>
<organism evidence="1 2">
    <name type="scientific">Thermus scotoductus</name>
    <dbReference type="NCBI Taxonomy" id="37636"/>
    <lineage>
        <taxon>Bacteria</taxon>
        <taxon>Thermotogati</taxon>
        <taxon>Deinococcota</taxon>
        <taxon>Deinococci</taxon>
        <taxon>Thermales</taxon>
        <taxon>Thermaceae</taxon>
        <taxon>Thermus</taxon>
    </lineage>
</organism>
<comment type="caution">
    <text evidence="1">The sequence shown here is derived from an EMBL/GenBank/DDBJ whole genome shotgun (WGS) entry which is preliminary data.</text>
</comment>
<evidence type="ECO:0000313" key="1">
    <source>
        <dbReference type="EMBL" id="RTI50959.1"/>
    </source>
</evidence>
<sequence>MKGNQGEMLAWLREVFAGMRERRLPGETEWLREEERDGEVRRYRVWASPHLPAEVRRFPGARQVVWVEREVVHKGSGEVKRGERYGVTSLGPEEADAEVLGRWFLGRWEIENGSFWVRDVLFREDGCQVRGRGAEV</sequence>